<dbReference type="NCBIfam" id="NF003384">
    <property type="entry name" value="PRK04523.1"/>
    <property type="match status" value="1"/>
</dbReference>
<protein>
    <submittedName>
        <fullName evidence="5">N-acetylornithine carbamoyltransferase</fullName>
        <ecNumber evidence="5">2.1.3.9</ecNumber>
    </submittedName>
</protein>
<evidence type="ECO:0000313" key="6">
    <source>
        <dbReference type="Proteomes" id="UP000677668"/>
    </source>
</evidence>
<dbReference type="Proteomes" id="UP000677668">
    <property type="component" value="Chromosome 2"/>
</dbReference>
<dbReference type="EC" id="2.1.3.9" evidence="5"/>
<reference evidence="5 6" key="1">
    <citation type="submission" date="2021-03" db="EMBL/GenBank/DDBJ databases">
        <title>Genomic and phenotypic characterization of Chloracidobacterium isolates provides evidence for multiple species.</title>
        <authorList>
            <person name="Saini M.K."/>
            <person name="Costas A.M.G."/>
            <person name="Tank M."/>
            <person name="Bryant D.A."/>
        </authorList>
    </citation>
    <scope>NUCLEOTIDE SEQUENCE [LARGE SCALE GENOMIC DNA]</scope>
    <source>
        <strain evidence="5 6">N</strain>
    </source>
</reference>
<gene>
    <name evidence="5" type="ORF">J8C05_11500</name>
</gene>
<dbReference type="PANTHER" id="PTHR45753:SF3">
    <property type="entry name" value="ORNITHINE TRANSCARBAMYLASE, MITOCHONDRIAL"/>
    <property type="match status" value="1"/>
</dbReference>
<dbReference type="GO" id="GO:0043857">
    <property type="term" value="F:N-acetylornithine carbamoyltransferase activity"/>
    <property type="evidence" value="ECO:0007669"/>
    <property type="project" value="UniProtKB-EC"/>
</dbReference>
<accession>A0ABX8B4B8</accession>
<name>A0ABX8B4B8_9BACT</name>
<keyword evidence="1 2" id="KW-0808">Transferase</keyword>
<evidence type="ECO:0000256" key="1">
    <source>
        <dbReference type="ARBA" id="ARBA00022679"/>
    </source>
</evidence>
<dbReference type="PRINTS" id="PR00101">
    <property type="entry name" value="ATCASE"/>
</dbReference>
<dbReference type="PRINTS" id="PR00100">
    <property type="entry name" value="AOTCASE"/>
</dbReference>
<proteinExistence type="inferred from homology"/>
<evidence type="ECO:0000259" key="3">
    <source>
        <dbReference type="Pfam" id="PF00185"/>
    </source>
</evidence>
<keyword evidence="6" id="KW-1185">Reference proteome</keyword>
<evidence type="ECO:0000256" key="2">
    <source>
        <dbReference type="RuleBase" id="RU003634"/>
    </source>
</evidence>
<dbReference type="InterPro" id="IPR006132">
    <property type="entry name" value="Asp/Orn_carbamoyltranf_P-bd"/>
</dbReference>
<dbReference type="SUPFAM" id="SSF53671">
    <property type="entry name" value="Aspartate/ornithine carbamoyltransferase"/>
    <property type="match status" value="1"/>
</dbReference>
<evidence type="ECO:0000259" key="4">
    <source>
        <dbReference type="Pfam" id="PF02729"/>
    </source>
</evidence>
<dbReference type="PANTHER" id="PTHR45753">
    <property type="entry name" value="ORNITHINE CARBAMOYLTRANSFERASE, MITOCHONDRIAL"/>
    <property type="match status" value="1"/>
</dbReference>
<feature type="domain" description="Aspartate/ornithine carbamoyltransferase carbamoyl-P binding" evidence="4">
    <location>
        <begin position="2"/>
        <end position="159"/>
    </location>
</feature>
<dbReference type="InterPro" id="IPR036901">
    <property type="entry name" value="Asp/Orn_carbamoylTrfase_sf"/>
</dbReference>
<dbReference type="Pfam" id="PF00185">
    <property type="entry name" value="OTCace"/>
    <property type="match status" value="1"/>
</dbReference>
<dbReference type="RefSeq" id="WP_211423685.1">
    <property type="nucleotide sequence ID" value="NZ_CP072643.1"/>
</dbReference>
<dbReference type="EMBL" id="CP072643">
    <property type="protein sequence ID" value="QUV95462.1"/>
    <property type="molecule type" value="Genomic_DNA"/>
</dbReference>
<organism evidence="5 6">
    <name type="scientific">Chloracidobacterium sp. N</name>
    <dbReference type="NCBI Taxonomy" id="2821540"/>
    <lineage>
        <taxon>Bacteria</taxon>
        <taxon>Pseudomonadati</taxon>
        <taxon>Acidobacteriota</taxon>
        <taxon>Terriglobia</taxon>
        <taxon>Terriglobales</taxon>
        <taxon>Acidobacteriaceae</taxon>
        <taxon>Chloracidobacterium</taxon>
        <taxon>Chloracidobacterium aggregatum</taxon>
    </lineage>
</organism>
<comment type="similarity">
    <text evidence="2">Belongs to the aspartate/ornithine carbamoyltransferase superfamily.</text>
</comment>
<evidence type="ECO:0000313" key="5">
    <source>
        <dbReference type="EMBL" id="QUV95462.1"/>
    </source>
</evidence>
<dbReference type="Pfam" id="PF02729">
    <property type="entry name" value="OTCace_N"/>
    <property type="match status" value="1"/>
</dbReference>
<feature type="domain" description="Aspartate/ornithine carbamoyltransferase Asp/Orn-binding" evidence="3">
    <location>
        <begin position="184"/>
        <end position="310"/>
    </location>
</feature>
<dbReference type="Gene3D" id="3.40.50.1370">
    <property type="entry name" value="Aspartate/ornithine carbamoyltransferase"/>
    <property type="match status" value="2"/>
</dbReference>
<dbReference type="InterPro" id="IPR006130">
    <property type="entry name" value="Asp/Orn_carbamoylTrfase"/>
</dbReference>
<dbReference type="InterPro" id="IPR006131">
    <property type="entry name" value="Asp_carbamoyltransf_Asp/Orn-bd"/>
</dbReference>
<sequence length="315" mass="35130">MRHFINTGDYDRATLETILTHAMTHRGERSTALSGRTVALMFFDSSLRTRASFAVGIAQLGGNSVTFEVGRGTWNLEYQEGVIMDGDKPEHIADAAQVLSRYFDVLAIRCFPSLKRPEEDAADPVIEAFRRYATVPVINLESALYHPCQAMADMLTIRERFGRTEGVRVALAWTPHIKALPTAVPNSFALVAAQLGCRLTIVAPPEFPLPDVVMERLGDVEVVHDQSVLARQDVVYAKSWASLVNYGAPPPARYRDWILTPEKLGSARFLHCLPLRRNVEVTDAVLASAQNDCYDEAENRLHVQKSILQFCLHLI</sequence>